<feature type="domain" description="Polymerase nucleotidyl transferase" evidence="1">
    <location>
        <begin position="25"/>
        <end position="83"/>
    </location>
</feature>
<dbReference type="CDD" id="cd05403">
    <property type="entry name" value="NT_KNTase_like"/>
    <property type="match status" value="1"/>
</dbReference>
<dbReference type="PANTHER" id="PTHR33933:SF1">
    <property type="entry name" value="PROTEIN ADENYLYLTRANSFERASE MNTA-RELATED"/>
    <property type="match status" value="1"/>
</dbReference>
<dbReference type="OrthoDB" id="166602at2"/>
<proteinExistence type="predicted"/>
<dbReference type="InterPro" id="IPR043519">
    <property type="entry name" value="NT_sf"/>
</dbReference>
<dbReference type="InterPro" id="IPR002934">
    <property type="entry name" value="Polymerase_NTP_transf_dom"/>
</dbReference>
<sequence>MAHPPHISQEEIQRALWALARAYAEALRQSRGERLVAVALFGSVARREAGSSSDVDLLVIAEGLPARRLERYCWLEEADRAVEPQLKALWGRGITAENAYILYERDPFLSSILERLRERLKALGAQRKRQGAVRYWDLKPDFRLGEVIEL</sequence>
<dbReference type="InterPro" id="IPR052548">
    <property type="entry name" value="Type_VII_TA_antitoxin"/>
</dbReference>
<dbReference type="PANTHER" id="PTHR33933">
    <property type="entry name" value="NUCLEOTIDYLTRANSFERASE"/>
    <property type="match status" value="1"/>
</dbReference>
<protein>
    <recommendedName>
        <fullName evidence="1">Polymerase nucleotidyl transferase domain-containing protein</fullName>
    </recommendedName>
</protein>
<dbReference type="SUPFAM" id="SSF81301">
    <property type="entry name" value="Nucleotidyltransferase"/>
    <property type="match status" value="1"/>
</dbReference>
<organism evidence="2 3">
    <name type="scientific">Thermoflexus hugenholtzii JAD2</name>
    <dbReference type="NCBI Taxonomy" id="877466"/>
    <lineage>
        <taxon>Bacteria</taxon>
        <taxon>Bacillati</taxon>
        <taxon>Chloroflexota</taxon>
        <taxon>Thermoflexia</taxon>
        <taxon>Thermoflexales</taxon>
        <taxon>Thermoflexaceae</taxon>
        <taxon>Thermoflexus</taxon>
    </lineage>
</organism>
<dbReference type="EMBL" id="FYEK01000003">
    <property type="protein sequence ID" value="SNB52443.1"/>
    <property type="molecule type" value="Genomic_DNA"/>
</dbReference>
<reference evidence="3" key="1">
    <citation type="submission" date="2017-06" db="EMBL/GenBank/DDBJ databases">
        <authorList>
            <person name="Varghese N."/>
            <person name="Submissions S."/>
        </authorList>
    </citation>
    <scope>NUCLEOTIDE SEQUENCE [LARGE SCALE GENOMIC DNA]</scope>
    <source>
        <strain evidence="3">JAD2</strain>
    </source>
</reference>
<dbReference type="Gene3D" id="3.30.460.10">
    <property type="entry name" value="Beta Polymerase, domain 2"/>
    <property type="match status" value="1"/>
</dbReference>
<dbReference type="GO" id="GO:0016779">
    <property type="term" value="F:nucleotidyltransferase activity"/>
    <property type="evidence" value="ECO:0007669"/>
    <property type="project" value="InterPro"/>
</dbReference>
<dbReference type="Proteomes" id="UP000197025">
    <property type="component" value="Unassembled WGS sequence"/>
</dbReference>
<evidence type="ECO:0000313" key="2">
    <source>
        <dbReference type="EMBL" id="SNB52443.1"/>
    </source>
</evidence>
<name>A0A212PZJ2_9CHLR</name>
<accession>A0A212PZJ2</accession>
<dbReference type="InParanoid" id="A0A212PZJ2"/>
<evidence type="ECO:0000259" key="1">
    <source>
        <dbReference type="Pfam" id="PF01909"/>
    </source>
</evidence>
<dbReference type="AlphaFoldDB" id="A0A212PZJ2"/>
<keyword evidence="3" id="KW-1185">Reference proteome</keyword>
<dbReference type="RefSeq" id="WP_088570087.1">
    <property type="nucleotide sequence ID" value="NZ_FYEK01000003.1"/>
</dbReference>
<dbReference type="Pfam" id="PF01909">
    <property type="entry name" value="NTP_transf_2"/>
    <property type="match status" value="1"/>
</dbReference>
<evidence type="ECO:0000313" key="3">
    <source>
        <dbReference type="Proteomes" id="UP000197025"/>
    </source>
</evidence>
<gene>
    <name evidence="2" type="ORF">SAMN02746019_00023170</name>
</gene>